<accession>A0AA42BQY0</accession>
<reference evidence="1" key="1">
    <citation type="submission" date="2022-07" db="EMBL/GenBank/DDBJ databases">
        <authorList>
            <person name="Li W.-J."/>
            <person name="Deng Q.-Q."/>
        </authorList>
    </citation>
    <scope>NUCLEOTIDE SEQUENCE</scope>
    <source>
        <strain evidence="1">SYSU M60031</strain>
    </source>
</reference>
<dbReference type="Proteomes" id="UP001156102">
    <property type="component" value="Unassembled WGS sequence"/>
</dbReference>
<comment type="caution">
    <text evidence="1">The sequence shown here is derived from an EMBL/GenBank/DDBJ whole genome shotgun (WGS) entry which is preliminary data.</text>
</comment>
<evidence type="ECO:0000313" key="2">
    <source>
        <dbReference type="Proteomes" id="UP001156102"/>
    </source>
</evidence>
<sequence length="84" mass="9621">MEQDLFVEWLRGDLQRQGFRGDELEGKVKEQLSFLPKDLKNLAIDAKTRKSSRDALELYIQSLSDDNPQVRAKRALLEGFLGKG</sequence>
<organism evidence="1 2">
    <name type="scientific">Ectobacillus ponti</name>
    <dbReference type="NCBI Taxonomy" id="2961894"/>
    <lineage>
        <taxon>Bacteria</taxon>
        <taxon>Bacillati</taxon>
        <taxon>Bacillota</taxon>
        <taxon>Bacilli</taxon>
        <taxon>Bacillales</taxon>
        <taxon>Bacillaceae</taxon>
        <taxon>Ectobacillus</taxon>
    </lineage>
</organism>
<proteinExistence type="predicted"/>
<name>A0AA42BQY0_9BACI</name>
<gene>
    <name evidence="1" type="ORF">NK662_19645</name>
</gene>
<evidence type="ECO:0000313" key="1">
    <source>
        <dbReference type="EMBL" id="MCP8970735.1"/>
    </source>
</evidence>
<dbReference type="RefSeq" id="WP_254760661.1">
    <property type="nucleotide sequence ID" value="NZ_JANCLT010000014.1"/>
</dbReference>
<keyword evidence="2" id="KW-1185">Reference proteome</keyword>
<dbReference type="AlphaFoldDB" id="A0AA42BQY0"/>
<protein>
    <submittedName>
        <fullName evidence="1">Uncharacterized protein</fullName>
    </submittedName>
</protein>
<dbReference type="EMBL" id="JANCLT010000014">
    <property type="protein sequence ID" value="MCP8970735.1"/>
    <property type="molecule type" value="Genomic_DNA"/>
</dbReference>